<sequence length="989" mass="113472">MEPFFNTTSLPRVFRSNQTPRARTASSAVRPEQSSRSSTVPSKPLCLSARQPALDNYRHQPHTARSAPREEAIRPKDQAGIMFPSLFVPEDDRAVQATLWETWTKPHQGPDPDVNFASFALYCELKLQEATTMAGWLDLPNQFMTAVACSLLDKMAVRMPATGALLQRLLHIVFAAVYIRPKNSESHDAGQFHEREPHFAECKRLRRTCLELLDESTRKRRDPTGRHVDLVKLEKIINMTTMKWQRKVLRILFYNWAFSATRRRRLYIMIDRTYRHAGKAVIKDIFRAWRAEALRRAYYRESANYQAMLSVTAESLRHKARHERCLVKLMERLGPQIDQLTSINNHLVGRVQELEAMNRVLRQSSSEANQGNNVPLKPIYEPLETIAVTNEEPQDSHVLMECLFAMARMVESSVIQTSSDVLDSLQHQIDGSELRALAEFVVKQSGPQAKLETSLHHLISQPIDVVLLNWFRLHLDRSSARPQDKLIKNFADDLADGTKLSLLLHALHPISFDFDARWIWRKVSHKRFNREWVLDDAKTTLPQIVTAESISAEKAVENLVFVAMLFGTHEAHFRPINTDKARKIFLHIVTSWKRVRSIMLEVRRTQEDNTSAITANLVKELKACEAYHKQMQTELTLMACKSNEEATVLAKLAHKILCMTWRAFSEQIKGVQGDVVDERRVQMMQKFTSIQPSLVRELLQSETHHGAISETEVLTRVVGIQKVLQQWFKELSAIFRHYSCGVLRGRSTTMSSGEWAKFIKDCTIVDKKAPQAWVEAVYYKCVQKDMANSNSKGMIPSEFIAALVMLADKKFPHVVFEERIRELIEKCIIPHACRSQPEVFRLLLQTADVRGVYQKFKQPLQKTFKYYSSVKMNDTTTTSKSRSTIGVAEFVMMAKDCKLIGSYVTENTVKQIFVLVQRHPDDEGEDENGETPAAANDELQVDFTEFEEALGALTEYVVANPYIPFFKRLEQFIGDMILPRARQKKSKDK</sequence>
<dbReference type="SUPFAM" id="SSF47576">
    <property type="entry name" value="Calponin-homology domain, CH-domain"/>
    <property type="match status" value="1"/>
</dbReference>
<dbReference type="InterPro" id="IPR011992">
    <property type="entry name" value="EF-hand-dom_pair"/>
</dbReference>
<proteinExistence type="inferred from homology"/>
<evidence type="ECO:0000313" key="5">
    <source>
        <dbReference type="Proteomes" id="UP000481153"/>
    </source>
</evidence>
<dbReference type="SUPFAM" id="SSF47473">
    <property type="entry name" value="EF-hand"/>
    <property type="match status" value="1"/>
</dbReference>
<gene>
    <name evidence="4" type="ORF">Ae201684_008982</name>
</gene>
<accession>A0A6G0X3D4</accession>
<dbReference type="Proteomes" id="UP000481153">
    <property type="component" value="Unassembled WGS sequence"/>
</dbReference>
<dbReference type="Pfam" id="PF00307">
    <property type="entry name" value="CH"/>
    <property type="match status" value="1"/>
</dbReference>
<dbReference type="AlphaFoldDB" id="A0A6G0X3D4"/>
<reference evidence="4 5" key="1">
    <citation type="submission" date="2019-07" db="EMBL/GenBank/DDBJ databases">
        <title>Genomics analysis of Aphanomyces spp. identifies a new class of oomycete effector associated with host adaptation.</title>
        <authorList>
            <person name="Gaulin E."/>
        </authorList>
    </citation>
    <scope>NUCLEOTIDE SEQUENCE [LARGE SCALE GENOMIC DNA]</scope>
    <source>
        <strain evidence="4 5">ATCC 201684</strain>
    </source>
</reference>
<comment type="caution">
    <text evidence="4">The sequence shown here is derived from an EMBL/GenBank/DDBJ whole genome shotgun (WGS) entry which is preliminary data.</text>
</comment>
<dbReference type="PANTHER" id="PTHR12932">
    <property type="entry name" value="P25 ALPHA-RELATED"/>
    <property type="match status" value="1"/>
</dbReference>
<dbReference type="GO" id="GO:0015631">
    <property type="term" value="F:tubulin binding"/>
    <property type="evidence" value="ECO:0007669"/>
    <property type="project" value="InterPro"/>
</dbReference>
<dbReference type="PROSITE" id="PS50021">
    <property type="entry name" value="CH"/>
    <property type="match status" value="1"/>
</dbReference>
<feature type="region of interest" description="Disordered" evidence="2">
    <location>
        <begin position="1"/>
        <end position="73"/>
    </location>
</feature>
<dbReference type="InterPro" id="IPR008907">
    <property type="entry name" value="TPP/p25"/>
</dbReference>
<organism evidence="4 5">
    <name type="scientific">Aphanomyces euteiches</name>
    <dbReference type="NCBI Taxonomy" id="100861"/>
    <lineage>
        <taxon>Eukaryota</taxon>
        <taxon>Sar</taxon>
        <taxon>Stramenopiles</taxon>
        <taxon>Oomycota</taxon>
        <taxon>Saprolegniomycetes</taxon>
        <taxon>Saprolegniales</taxon>
        <taxon>Verrucalvaceae</taxon>
        <taxon>Aphanomyces</taxon>
    </lineage>
</organism>
<feature type="domain" description="Calponin-homology (CH)" evidence="3">
    <location>
        <begin position="461"/>
        <end position="570"/>
    </location>
</feature>
<evidence type="ECO:0000256" key="2">
    <source>
        <dbReference type="SAM" id="MobiDB-lite"/>
    </source>
</evidence>
<dbReference type="GO" id="GO:0005874">
    <property type="term" value="C:microtubule"/>
    <property type="evidence" value="ECO:0007669"/>
    <property type="project" value="TreeGrafter"/>
</dbReference>
<evidence type="ECO:0000256" key="1">
    <source>
        <dbReference type="ARBA" id="ARBA00010994"/>
    </source>
</evidence>
<keyword evidence="5" id="KW-1185">Reference proteome</keyword>
<comment type="similarity">
    <text evidence="1">Belongs to the TPPP family.</text>
</comment>
<dbReference type="VEuPathDB" id="FungiDB:AeMF1_001543"/>
<dbReference type="Gene3D" id="1.10.238.10">
    <property type="entry name" value="EF-hand"/>
    <property type="match status" value="2"/>
</dbReference>
<dbReference type="EMBL" id="VJMJ01000116">
    <property type="protein sequence ID" value="KAF0734300.1"/>
    <property type="molecule type" value="Genomic_DNA"/>
</dbReference>
<dbReference type="GO" id="GO:0046785">
    <property type="term" value="P:microtubule polymerization"/>
    <property type="evidence" value="ECO:0007669"/>
    <property type="project" value="InterPro"/>
</dbReference>
<name>A0A6G0X3D4_9STRA</name>
<evidence type="ECO:0000259" key="3">
    <source>
        <dbReference type="PROSITE" id="PS50021"/>
    </source>
</evidence>
<dbReference type="GO" id="GO:0001578">
    <property type="term" value="P:microtubule bundle formation"/>
    <property type="evidence" value="ECO:0007669"/>
    <property type="project" value="TreeGrafter"/>
</dbReference>
<feature type="compositionally biased region" description="Polar residues" evidence="2">
    <location>
        <begin position="1"/>
        <end position="41"/>
    </location>
</feature>
<protein>
    <recommendedName>
        <fullName evidence="3">Calponin-homology (CH) domain-containing protein</fullName>
    </recommendedName>
</protein>
<dbReference type="PANTHER" id="PTHR12932:SF9">
    <property type="entry name" value="TUBULIN POLYMERIZATION-PROMOTING PROTEIN HOMOLOG"/>
    <property type="match status" value="1"/>
</dbReference>
<dbReference type="InterPro" id="IPR036872">
    <property type="entry name" value="CH_dom_sf"/>
</dbReference>
<dbReference type="Gene3D" id="1.10.418.10">
    <property type="entry name" value="Calponin-like domain"/>
    <property type="match status" value="1"/>
</dbReference>
<dbReference type="InterPro" id="IPR001715">
    <property type="entry name" value="CH_dom"/>
</dbReference>
<dbReference type="GO" id="GO:0032273">
    <property type="term" value="P:positive regulation of protein polymerization"/>
    <property type="evidence" value="ECO:0007669"/>
    <property type="project" value="TreeGrafter"/>
</dbReference>
<evidence type="ECO:0000313" key="4">
    <source>
        <dbReference type="EMBL" id="KAF0734300.1"/>
    </source>
</evidence>